<dbReference type="InterPro" id="IPR005490">
    <property type="entry name" value="LD_TPept_cat_dom"/>
</dbReference>
<evidence type="ECO:0000256" key="2">
    <source>
        <dbReference type="ARBA" id="ARBA00005992"/>
    </source>
</evidence>
<dbReference type="GO" id="GO:0016757">
    <property type="term" value="F:glycosyltransferase activity"/>
    <property type="evidence" value="ECO:0007669"/>
    <property type="project" value="UniProtKB-KW"/>
</dbReference>
<keyword evidence="3" id="KW-0328">Glycosyltransferase</keyword>
<accession>A0A8J7A622</accession>
<organism evidence="11 12">
    <name type="scientific">Vasconcelosia minhoensis LEGE 07310</name>
    <dbReference type="NCBI Taxonomy" id="915328"/>
    <lineage>
        <taxon>Bacteria</taxon>
        <taxon>Bacillati</taxon>
        <taxon>Cyanobacteriota</taxon>
        <taxon>Cyanophyceae</taxon>
        <taxon>Nodosilineales</taxon>
        <taxon>Cymatolegaceae</taxon>
        <taxon>Vasconcelosia</taxon>
        <taxon>Vasconcelosia minhoensis</taxon>
    </lineage>
</organism>
<sequence>MLRHPPIIRCFVTLCFGSAVLLAGLEWHQLSIEPRVASPTAARLRLQFASLSQWKSYRQRQHIDAAADVADSEPAATVRLVVRLASRQLEVYEQDQRVKQYDVAIGKDDWQTPVGEFEVTQMQQQPAWQHPITKAVIEPGPDNPLGPRWIGFWQEDGSQIGFHCTNQEELVGQAVSHGCVRMRNSDIQDLYSRIQLGTPVSVIP</sequence>
<comment type="pathway">
    <text evidence="1 9">Cell wall biogenesis; peptidoglycan biosynthesis.</text>
</comment>
<evidence type="ECO:0000313" key="11">
    <source>
        <dbReference type="EMBL" id="MBE9077252.1"/>
    </source>
</evidence>
<evidence type="ECO:0000313" key="12">
    <source>
        <dbReference type="Proteomes" id="UP000636505"/>
    </source>
</evidence>
<feature type="active site" description="Proton donor/acceptor" evidence="9">
    <location>
        <position position="163"/>
    </location>
</feature>
<dbReference type="Proteomes" id="UP000636505">
    <property type="component" value="Unassembled WGS sequence"/>
</dbReference>
<dbReference type="SUPFAM" id="SSF141523">
    <property type="entry name" value="L,D-transpeptidase catalytic domain-like"/>
    <property type="match status" value="1"/>
</dbReference>
<gene>
    <name evidence="11" type="ORF">IQ241_08080</name>
</gene>
<dbReference type="PANTHER" id="PTHR30582:SF24">
    <property type="entry name" value="L,D-TRANSPEPTIDASE ERFK_SRFK-RELATED"/>
    <property type="match status" value="1"/>
</dbReference>
<evidence type="ECO:0000256" key="7">
    <source>
        <dbReference type="ARBA" id="ARBA00022984"/>
    </source>
</evidence>
<feature type="active site" description="Nucleophile" evidence="9">
    <location>
        <position position="179"/>
    </location>
</feature>
<dbReference type="InterPro" id="IPR038063">
    <property type="entry name" value="Transpep_catalytic_dom"/>
</dbReference>
<comment type="caution">
    <text evidence="11">The sequence shown here is derived from an EMBL/GenBank/DDBJ whole genome shotgun (WGS) entry which is preliminary data.</text>
</comment>
<evidence type="ECO:0000256" key="1">
    <source>
        <dbReference type="ARBA" id="ARBA00004752"/>
    </source>
</evidence>
<dbReference type="EMBL" id="JADEXG010000014">
    <property type="protein sequence ID" value="MBE9077252.1"/>
    <property type="molecule type" value="Genomic_DNA"/>
</dbReference>
<dbReference type="CDD" id="cd16913">
    <property type="entry name" value="YkuD_like"/>
    <property type="match status" value="1"/>
</dbReference>
<dbReference type="GO" id="GO:0018104">
    <property type="term" value="P:peptidoglycan-protein cross-linking"/>
    <property type="evidence" value="ECO:0007669"/>
    <property type="project" value="TreeGrafter"/>
</dbReference>
<dbReference type="RefSeq" id="WP_193905914.1">
    <property type="nucleotide sequence ID" value="NZ_JADEXG010000014.1"/>
</dbReference>
<dbReference type="Pfam" id="PF03734">
    <property type="entry name" value="YkuD"/>
    <property type="match status" value="1"/>
</dbReference>
<dbReference type="GO" id="GO:0071555">
    <property type="term" value="P:cell wall organization"/>
    <property type="evidence" value="ECO:0007669"/>
    <property type="project" value="UniProtKB-UniRule"/>
</dbReference>
<keyword evidence="7 9" id="KW-0573">Peptidoglycan synthesis</keyword>
<keyword evidence="8 9" id="KW-0961">Cell wall biogenesis/degradation</keyword>
<evidence type="ECO:0000256" key="9">
    <source>
        <dbReference type="PROSITE-ProRule" id="PRU01373"/>
    </source>
</evidence>
<evidence type="ECO:0000256" key="8">
    <source>
        <dbReference type="ARBA" id="ARBA00023316"/>
    </source>
</evidence>
<dbReference type="PROSITE" id="PS52029">
    <property type="entry name" value="LD_TPASE"/>
    <property type="match status" value="1"/>
</dbReference>
<evidence type="ECO:0000256" key="3">
    <source>
        <dbReference type="ARBA" id="ARBA00022676"/>
    </source>
</evidence>
<proteinExistence type="inferred from homology"/>
<feature type="domain" description="L,D-TPase catalytic" evidence="10">
    <location>
        <begin position="78"/>
        <end position="203"/>
    </location>
</feature>
<keyword evidence="6 9" id="KW-0133">Cell shape</keyword>
<dbReference type="AlphaFoldDB" id="A0A8J7A622"/>
<evidence type="ECO:0000256" key="5">
    <source>
        <dbReference type="ARBA" id="ARBA00022801"/>
    </source>
</evidence>
<dbReference type="InterPro" id="IPR050979">
    <property type="entry name" value="LD-transpeptidase"/>
</dbReference>
<keyword evidence="5" id="KW-0378">Hydrolase</keyword>
<keyword evidence="4" id="KW-0808">Transferase</keyword>
<comment type="similarity">
    <text evidence="2">Belongs to the YkuD family.</text>
</comment>
<dbReference type="GO" id="GO:0005576">
    <property type="term" value="C:extracellular region"/>
    <property type="evidence" value="ECO:0007669"/>
    <property type="project" value="TreeGrafter"/>
</dbReference>
<keyword evidence="12" id="KW-1185">Reference proteome</keyword>
<dbReference type="UniPathway" id="UPA00219"/>
<reference evidence="11" key="1">
    <citation type="submission" date="2020-10" db="EMBL/GenBank/DDBJ databases">
        <authorList>
            <person name="Castelo-Branco R."/>
            <person name="Eusebio N."/>
            <person name="Adriana R."/>
            <person name="Vieira A."/>
            <person name="Brugerolle De Fraissinette N."/>
            <person name="Rezende De Castro R."/>
            <person name="Schneider M.P."/>
            <person name="Vasconcelos V."/>
            <person name="Leao P.N."/>
        </authorList>
    </citation>
    <scope>NUCLEOTIDE SEQUENCE</scope>
    <source>
        <strain evidence="11">LEGE 07310</strain>
    </source>
</reference>
<dbReference type="GO" id="GO:0008360">
    <property type="term" value="P:regulation of cell shape"/>
    <property type="evidence" value="ECO:0007669"/>
    <property type="project" value="UniProtKB-UniRule"/>
</dbReference>
<dbReference type="Gene3D" id="2.40.440.10">
    <property type="entry name" value="L,D-transpeptidase catalytic domain-like"/>
    <property type="match status" value="1"/>
</dbReference>
<dbReference type="PANTHER" id="PTHR30582">
    <property type="entry name" value="L,D-TRANSPEPTIDASE"/>
    <property type="match status" value="1"/>
</dbReference>
<name>A0A8J7A622_9CYAN</name>
<evidence type="ECO:0000259" key="10">
    <source>
        <dbReference type="PROSITE" id="PS52029"/>
    </source>
</evidence>
<protein>
    <submittedName>
        <fullName evidence="11">L,D-transpeptidase</fullName>
    </submittedName>
</protein>
<dbReference type="GO" id="GO:0071972">
    <property type="term" value="F:peptidoglycan L,D-transpeptidase activity"/>
    <property type="evidence" value="ECO:0007669"/>
    <property type="project" value="TreeGrafter"/>
</dbReference>
<evidence type="ECO:0000256" key="4">
    <source>
        <dbReference type="ARBA" id="ARBA00022679"/>
    </source>
</evidence>
<evidence type="ECO:0000256" key="6">
    <source>
        <dbReference type="ARBA" id="ARBA00022960"/>
    </source>
</evidence>